<evidence type="ECO:0000313" key="1">
    <source>
        <dbReference type="EMBL" id="CAD8102712.1"/>
    </source>
</evidence>
<organism evidence="1 2">
    <name type="scientific">Paramecium sonneborni</name>
    <dbReference type="NCBI Taxonomy" id="65129"/>
    <lineage>
        <taxon>Eukaryota</taxon>
        <taxon>Sar</taxon>
        <taxon>Alveolata</taxon>
        <taxon>Ciliophora</taxon>
        <taxon>Intramacronucleata</taxon>
        <taxon>Oligohymenophorea</taxon>
        <taxon>Peniculida</taxon>
        <taxon>Parameciidae</taxon>
        <taxon>Paramecium</taxon>
    </lineage>
</organism>
<proteinExistence type="predicted"/>
<keyword evidence="2" id="KW-1185">Reference proteome</keyword>
<dbReference type="EMBL" id="CAJJDN010000078">
    <property type="protein sequence ID" value="CAD8102712.1"/>
    <property type="molecule type" value="Genomic_DNA"/>
</dbReference>
<name>A0A8S1PHI5_9CILI</name>
<comment type="caution">
    <text evidence="1">The sequence shown here is derived from an EMBL/GenBank/DDBJ whole genome shotgun (WGS) entry which is preliminary data.</text>
</comment>
<evidence type="ECO:0000313" key="2">
    <source>
        <dbReference type="Proteomes" id="UP000692954"/>
    </source>
</evidence>
<dbReference type="AlphaFoldDB" id="A0A8S1PHI5"/>
<reference evidence="1" key="1">
    <citation type="submission" date="2021-01" db="EMBL/GenBank/DDBJ databases">
        <authorList>
            <consortium name="Genoscope - CEA"/>
            <person name="William W."/>
        </authorList>
    </citation>
    <scope>NUCLEOTIDE SEQUENCE</scope>
</reference>
<protein>
    <submittedName>
        <fullName evidence="1">Uncharacterized protein</fullName>
    </submittedName>
</protein>
<gene>
    <name evidence="1" type="ORF">PSON_ATCC_30995.1.T0780161</name>
</gene>
<accession>A0A8S1PHI5</accession>
<dbReference type="Proteomes" id="UP000692954">
    <property type="component" value="Unassembled WGS sequence"/>
</dbReference>
<sequence length="145" mass="17604">MMAFTYNYFKASLLLNFDQSGTIWYSQINSFENSLEKQISSQFEKFKNDFIQKYLKINFNITLGELIYKTRLQYLIPFFRNILFKEIGPRVFSGILILDQKDFNQQFKQFLKNEKIKFNHHPKILSIYGFLQKFYIDLFKKSKKK</sequence>